<dbReference type="Pfam" id="PF01047">
    <property type="entry name" value="MarR"/>
    <property type="match status" value="1"/>
</dbReference>
<sequence>MAAGDDVDSITDAIVTASRVLVSLSARSIASVDPQLTIPQFRVLVILETLGVATLTELAGRLDVQKSTAGRMVDRLVQSGTFTRTENPESRRERNVELTPAGRRIVERVTRRRRAEIGEIVAGMPDRQRTGLVRALEAFAAAADEPAVDAAYWM</sequence>
<evidence type="ECO:0000313" key="3">
    <source>
        <dbReference type="Proteomes" id="UP001500635"/>
    </source>
</evidence>
<reference evidence="3" key="1">
    <citation type="journal article" date="2019" name="Int. J. Syst. Evol. Microbiol.">
        <title>The Global Catalogue of Microorganisms (GCM) 10K type strain sequencing project: providing services to taxonomists for standard genome sequencing and annotation.</title>
        <authorList>
            <consortium name="The Broad Institute Genomics Platform"/>
            <consortium name="The Broad Institute Genome Sequencing Center for Infectious Disease"/>
            <person name="Wu L."/>
            <person name="Ma J."/>
        </authorList>
    </citation>
    <scope>NUCLEOTIDE SEQUENCE [LARGE SCALE GENOMIC DNA]</scope>
    <source>
        <strain evidence="3">JCM 17688</strain>
    </source>
</reference>
<dbReference type="Proteomes" id="UP001500635">
    <property type="component" value="Unassembled WGS sequence"/>
</dbReference>
<dbReference type="PANTHER" id="PTHR33164:SF94">
    <property type="entry name" value="TRANSCRIPTIONAL REGULATORY PROTEIN-RELATED"/>
    <property type="match status" value="1"/>
</dbReference>
<dbReference type="SMART" id="SM00347">
    <property type="entry name" value="HTH_MARR"/>
    <property type="match status" value="1"/>
</dbReference>
<dbReference type="InterPro" id="IPR000835">
    <property type="entry name" value="HTH_MarR-typ"/>
</dbReference>
<dbReference type="InterPro" id="IPR036388">
    <property type="entry name" value="WH-like_DNA-bd_sf"/>
</dbReference>
<dbReference type="InterPro" id="IPR036390">
    <property type="entry name" value="WH_DNA-bd_sf"/>
</dbReference>
<proteinExistence type="predicted"/>
<dbReference type="EMBL" id="BAABFR010000014">
    <property type="protein sequence ID" value="GAA4388013.1"/>
    <property type="molecule type" value="Genomic_DNA"/>
</dbReference>
<organism evidence="2 3">
    <name type="scientific">Tsukamurella soli</name>
    <dbReference type="NCBI Taxonomy" id="644556"/>
    <lineage>
        <taxon>Bacteria</taxon>
        <taxon>Bacillati</taxon>
        <taxon>Actinomycetota</taxon>
        <taxon>Actinomycetes</taxon>
        <taxon>Mycobacteriales</taxon>
        <taxon>Tsukamurellaceae</taxon>
        <taxon>Tsukamurella</taxon>
    </lineage>
</organism>
<evidence type="ECO:0000313" key="2">
    <source>
        <dbReference type="EMBL" id="GAA4388013.1"/>
    </source>
</evidence>
<dbReference type="Gene3D" id="1.10.10.10">
    <property type="entry name" value="Winged helix-like DNA-binding domain superfamily/Winged helix DNA-binding domain"/>
    <property type="match status" value="1"/>
</dbReference>
<protein>
    <submittedName>
        <fullName evidence="2">MarR family transcriptional regulator</fullName>
    </submittedName>
</protein>
<gene>
    <name evidence="2" type="ORF">GCM10023147_13150</name>
</gene>
<dbReference type="PRINTS" id="PR00598">
    <property type="entry name" value="HTHMARR"/>
</dbReference>
<dbReference type="PANTHER" id="PTHR33164">
    <property type="entry name" value="TRANSCRIPTIONAL REGULATOR, MARR FAMILY"/>
    <property type="match status" value="1"/>
</dbReference>
<feature type="domain" description="HTH marR-type" evidence="1">
    <location>
        <begin position="7"/>
        <end position="141"/>
    </location>
</feature>
<keyword evidence="3" id="KW-1185">Reference proteome</keyword>
<name>A0ABP8JB21_9ACTN</name>
<comment type="caution">
    <text evidence="2">The sequence shown here is derived from an EMBL/GenBank/DDBJ whole genome shotgun (WGS) entry which is preliminary data.</text>
</comment>
<evidence type="ECO:0000259" key="1">
    <source>
        <dbReference type="PROSITE" id="PS50995"/>
    </source>
</evidence>
<dbReference type="RefSeq" id="WP_344992644.1">
    <property type="nucleotide sequence ID" value="NZ_BAABFR010000014.1"/>
</dbReference>
<dbReference type="PROSITE" id="PS50995">
    <property type="entry name" value="HTH_MARR_2"/>
    <property type="match status" value="1"/>
</dbReference>
<dbReference type="SUPFAM" id="SSF46785">
    <property type="entry name" value="Winged helix' DNA-binding domain"/>
    <property type="match status" value="1"/>
</dbReference>
<dbReference type="InterPro" id="IPR039422">
    <property type="entry name" value="MarR/SlyA-like"/>
</dbReference>
<accession>A0ABP8JB21</accession>